<comment type="caution">
    <text evidence="2">The sequence shown here is derived from an EMBL/GenBank/DDBJ whole genome shotgun (WGS) entry which is preliminary data.</text>
</comment>
<gene>
    <name evidence="2" type="ORF">LIER_41703</name>
</gene>
<dbReference type="PANTHER" id="PTHR47718:SF2">
    <property type="entry name" value="PROTEIN FAR1-RELATED SEQUENCE 5-LIKE"/>
    <property type="match status" value="1"/>
</dbReference>
<dbReference type="InterPro" id="IPR004330">
    <property type="entry name" value="FAR1_DNA_bnd_dom"/>
</dbReference>
<evidence type="ECO:0000313" key="3">
    <source>
        <dbReference type="Proteomes" id="UP001454036"/>
    </source>
</evidence>
<evidence type="ECO:0000259" key="1">
    <source>
        <dbReference type="Pfam" id="PF03101"/>
    </source>
</evidence>
<reference evidence="2 3" key="1">
    <citation type="submission" date="2024-01" db="EMBL/GenBank/DDBJ databases">
        <title>The complete chloroplast genome sequence of Lithospermum erythrorhizon: insights into the phylogenetic relationship among Boraginaceae species and the maternal lineages of purple gromwells.</title>
        <authorList>
            <person name="Okada T."/>
            <person name="Watanabe K."/>
        </authorList>
    </citation>
    <scope>NUCLEOTIDE SEQUENCE [LARGE SCALE GENOMIC DNA]</scope>
</reference>
<organism evidence="2 3">
    <name type="scientific">Lithospermum erythrorhizon</name>
    <name type="common">Purple gromwell</name>
    <name type="synonym">Lithospermum officinale var. erythrorhizon</name>
    <dbReference type="NCBI Taxonomy" id="34254"/>
    <lineage>
        <taxon>Eukaryota</taxon>
        <taxon>Viridiplantae</taxon>
        <taxon>Streptophyta</taxon>
        <taxon>Embryophyta</taxon>
        <taxon>Tracheophyta</taxon>
        <taxon>Spermatophyta</taxon>
        <taxon>Magnoliopsida</taxon>
        <taxon>eudicotyledons</taxon>
        <taxon>Gunneridae</taxon>
        <taxon>Pentapetalae</taxon>
        <taxon>asterids</taxon>
        <taxon>lamiids</taxon>
        <taxon>Boraginales</taxon>
        <taxon>Boraginaceae</taxon>
        <taxon>Boraginoideae</taxon>
        <taxon>Lithospermeae</taxon>
        <taxon>Lithospermum</taxon>
    </lineage>
</organism>
<dbReference type="EMBL" id="BAABME010026696">
    <property type="protein sequence ID" value="GAA0174337.1"/>
    <property type="molecule type" value="Genomic_DNA"/>
</dbReference>
<dbReference type="Proteomes" id="UP001454036">
    <property type="component" value="Unassembled WGS sequence"/>
</dbReference>
<protein>
    <recommendedName>
        <fullName evidence="1">FAR1 domain-containing protein</fullName>
    </recommendedName>
</protein>
<name>A0AAV3RD87_LITER</name>
<dbReference type="AlphaFoldDB" id="A0AAV3RD87"/>
<dbReference type="PANTHER" id="PTHR47718">
    <property type="entry name" value="OS01G0519700 PROTEIN"/>
    <property type="match status" value="1"/>
</dbReference>
<keyword evidence="3" id="KW-1185">Reference proteome</keyword>
<dbReference type="Pfam" id="PF03101">
    <property type="entry name" value="FAR1"/>
    <property type="match status" value="1"/>
</dbReference>
<accession>A0AAV3RD87</accession>
<feature type="domain" description="FAR1" evidence="1">
    <location>
        <begin position="49"/>
        <end position="138"/>
    </location>
</feature>
<sequence>MDLVCTSSDIVQRIVDSSSLVDEVVECYSPSNEKSWRSFVFKTVEEINDFYGHYAYRTDFSIRSFLKSRNNSRNKNPDIVHYVRYVCNKHGFKKDSLLNPKNRLISDSPVLVEVEKVKENPEEMLRCKAGIFLKLDESANVYRNLRLLIGFDVMRMYYILNGCIF</sequence>
<proteinExistence type="predicted"/>
<evidence type="ECO:0000313" key="2">
    <source>
        <dbReference type="EMBL" id="GAA0174337.1"/>
    </source>
</evidence>